<dbReference type="InterPro" id="IPR038765">
    <property type="entry name" value="Papain-like_cys_pep_sf"/>
</dbReference>
<proteinExistence type="predicted"/>
<comment type="caution">
    <text evidence="6">The sequence shown here is derived from an EMBL/GenBank/DDBJ whole genome shotgun (WGS) entry which is preliminary data.</text>
</comment>
<dbReference type="GO" id="GO:0016579">
    <property type="term" value="P:protein deubiquitination"/>
    <property type="evidence" value="ECO:0007669"/>
    <property type="project" value="InterPro"/>
</dbReference>
<keyword evidence="7" id="KW-1185">Reference proteome</keyword>
<feature type="compositionally biased region" description="Low complexity" evidence="4">
    <location>
        <begin position="1093"/>
        <end position="1107"/>
    </location>
</feature>
<evidence type="ECO:0000256" key="3">
    <source>
        <dbReference type="ARBA" id="ARBA00022801"/>
    </source>
</evidence>
<dbReference type="EC" id="3.4.19.12" evidence="2"/>
<feature type="compositionally biased region" description="Basic and acidic residues" evidence="4">
    <location>
        <begin position="940"/>
        <end position="951"/>
    </location>
</feature>
<dbReference type="CDD" id="cd02674">
    <property type="entry name" value="Peptidase_C19R"/>
    <property type="match status" value="1"/>
</dbReference>
<keyword evidence="3 6" id="KW-0378">Hydrolase</keyword>
<feature type="domain" description="USP" evidence="5">
    <location>
        <begin position="1"/>
        <end position="567"/>
    </location>
</feature>
<protein>
    <recommendedName>
        <fullName evidence="2">ubiquitinyl hydrolase 1</fullName>
        <ecNumber evidence="2">3.4.19.12</ecNumber>
    </recommendedName>
</protein>
<feature type="compositionally biased region" description="Polar residues" evidence="4">
    <location>
        <begin position="907"/>
        <end position="939"/>
    </location>
</feature>
<feature type="compositionally biased region" description="Low complexity" evidence="4">
    <location>
        <begin position="954"/>
        <end position="973"/>
    </location>
</feature>
<feature type="compositionally biased region" description="Low complexity" evidence="4">
    <location>
        <begin position="1043"/>
        <end position="1056"/>
    </location>
</feature>
<feature type="region of interest" description="Disordered" evidence="4">
    <location>
        <begin position="645"/>
        <end position="664"/>
    </location>
</feature>
<dbReference type="Proteomes" id="UP000619137">
    <property type="component" value="Unassembled WGS sequence"/>
</dbReference>
<feature type="compositionally biased region" description="Basic and acidic residues" evidence="4">
    <location>
        <begin position="1026"/>
        <end position="1035"/>
    </location>
</feature>
<dbReference type="Gene3D" id="3.90.70.10">
    <property type="entry name" value="Cysteine proteinases"/>
    <property type="match status" value="2"/>
</dbReference>
<name>A0A851ABF4_SULDA</name>
<dbReference type="InterPro" id="IPR001394">
    <property type="entry name" value="Peptidase_C19_UCH"/>
</dbReference>
<feature type="region of interest" description="Disordered" evidence="4">
    <location>
        <begin position="753"/>
        <end position="1144"/>
    </location>
</feature>
<dbReference type="Pfam" id="PF00443">
    <property type="entry name" value="UCH"/>
    <property type="match status" value="1"/>
</dbReference>
<dbReference type="PROSITE" id="PS50235">
    <property type="entry name" value="USP_3"/>
    <property type="match status" value="1"/>
</dbReference>
<feature type="compositionally biased region" description="Polar residues" evidence="4">
    <location>
        <begin position="846"/>
        <end position="857"/>
    </location>
</feature>
<feature type="compositionally biased region" description="Low complexity" evidence="4">
    <location>
        <begin position="645"/>
        <end position="661"/>
    </location>
</feature>
<sequence>SASLQNIVSKNAMQYRGNAQHDAQEFLLWLLDRVHEDLNNVVNYSGMPPLKPPLEDDVLLEGPAFPISSTFVQELFQAQYRSSLTCPHCQKQSNTFDPFLCISLPIPLPHTRPLYVTVVYQGKCSHCMRIGVAVPISGTVARLREAVSSETKIPTDQIVLTEMYYDGFHRSFCDTDDLDTIHESDCIFAFETPEIFRPEGILSQRGIHVNNNLNNLKCSTEHSRTISYSQGTVKSGKLEQSSTKPAANDKIVLLVCNRACTGQQSKRFGLPFVLHLEKTIAWDILQKEILEKMQYFLRPAACMQVCPFSLRVVSVVGITYLLPQEERPLCHTTVERALKSCGQGGTAHVKLVVEWDKETKDYLFVNTEEEYIPDSESVRQQRELHHQPQTCTLSQCFQLYTKEEQLAPDDAWRCPHCKQLQQGSITLSLWTLPDVLIIHLKRFRQEGDRRMKLQNMVKFPLSGLDMTPHVVKRSQSSWSLPSHWSPWRRPYGLGRDPEDYIYDLYAVCNHHGTMQGGHYTGKYPAILSYCKNSVDGQWYCFDDSDVQQLSENEVCKQTAYILFYQRRTAIPSWSANSSVAGSTSSSLCEHWVSRLPGSKQPSIASAASSRRTSLASLSESVELTGERSEDDGGFSTRPFVRSVQRQSLSSRSSVTSPLAASENGVRPSWSLSAKLKLRSNSPSRFSGESPVHTSASTLEKIGEAADDKVSTSCFGSLRNLSSSYLEPCDSSRREHRTARRAPLAVMEGAFREESVVRTSSSDLSDGYGKSSVQPDRNHPALDPFDNNNQIAFVDQSDSVDSSPVKEVKAPSGTGPAAEKADGTPKKVHSSKGVTEPDKSLRKGRTVLSTQETKVSHSSPPPLKSSQKVSRSRSKTDSSRTSGRHGSPAPTQARKDHSTKPLEAAVPSAQQKQKSGSPSSTAAKKTPSGSLTKGSSAGKSRTSDRSLSREGSKISLGSDKTSVTSSSRTSSPRISHSRSDSRAVDSKHVRSSSMANLRSPNVGMRSGLKRDSKSEEKGLSFFKSALRQKETRRSADLGKTTMLSKKTASGSSKSGSKNVLEDKSEKGVVPPASQTNANITAKEKLVPKDATPNKHSLLSSRKSKSSQLDPGVQSPPSSGKQSADKPLKKLPSSMQVSVRPSLEPQ</sequence>
<dbReference type="PROSITE" id="PS00973">
    <property type="entry name" value="USP_2"/>
    <property type="match status" value="1"/>
</dbReference>
<dbReference type="PANTHER" id="PTHR21646">
    <property type="entry name" value="UBIQUITIN CARBOXYL-TERMINAL HYDROLASE"/>
    <property type="match status" value="1"/>
</dbReference>
<feature type="compositionally biased region" description="Basic and acidic residues" evidence="4">
    <location>
        <begin position="1007"/>
        <end position="1017"/>
    </location>
</feature>
<dbReference type="InterPro" id="IPR028889">
    <property type="entry name" value="USP"/>
</dbReference>
<evidence type="ECO:0000256" key="1">
    <source>
        <dbReference type="ARBA" id="ARBA00000707"/>
    </source>
</evidence>
<feature type="non-terminal residue" evidence="6">
    <location>
        <position position="1"/>
    </location>
</feature>
<evidence type="ECO:0000313" key="7">
    <source>
        <dbReference type="Proteomes" id="UP000619137"/>
    </source>
</evidence>
<gene>
    <name evidence="6" type="primary">Usp31</name>
    <name evidence="6" type="ORF">SULDAC_R12458</name>
</gene>
<dbReference type="PANTHER" id="PTHR21646:SF44">
    <property type="entry name" value="UBIQUITIN CARBOXYL-TERMINAL HYDROLASE 31"/>
    <property type="match status" value="1"/>
</dbReference>
<feature type="compositionally biased region" description="Low complexity" evidence="4">
    <location>
        <begin position="793"/>
        <end position="802"/>
    </location>
</feature>
<dbReference type="GO" id="GO:0004843">
    <property type="term" value="F:cysteine-type deubiquitinase activity"/>
    <property type="evidence" value="ECO:0007669"/>
    <property type="project" value="UniProtKB-EC"/>
</dbReference>
<evidence type="ECO:0000256" key="4">
    <source>
        <dbReference type="SAM" id="MobiDB-lite"/>
    </source>
</evidence>
<evidence type="ECO:0000256" key="2">
    <source>
        <dbReference type="ARBA" id="ARBA00012759"/>
    </source>
</evidence>
<dbReference type="AlphaFoldDB" id="A0A851ABF4"/>
<feature type="compositionally biased region" description="Basic and acidic residues" evidence="4">
    <location>
        <begin position="976"/>
        <end position="987"/>
    </location>
</feature>
<dbReference type="SUPFAM" id="SSF54001">
    <property type="entry name" value="Cysteine proteinases"/>
    <property type="match status" value="1"/>
</dbReference>
<feature type="compositionally biased region" description="Polar residues" evidence="4">
    <location>
        <begin position="1131"/>
        <end position="1144"/>
    </location>
</feature>
<dbReference type="EMBL" id="WEKW01020015">
    <property type="protein sequence ID" value="NWI29933.1"/>
    <property type="molecule type" value="Genomic_DNA"/>
</dbReference>
<evidence type="ECO:0000313" key="6">
    <source>
        <dbReference type="EMBL" id="NWI29933.1"/>
    </source>
</evidence>
<accession>A0A851ABF4</accession>
<feature type="non-terminal residue" evidence="6">
    <location>
        <position position="1144"/>
    </location>
</feature>
<dbReference type="InterPro" id="IPR018200">
    <property type="entry name" value="USP_CS"/>
</dbReference>
<reference evidence="6" key="1">
    <citation type="submission" date="2019-10" db="EMBL/GenBank/DDBJ databases">
        <title>Bird 10,000 Genomes (B10K) Project - Family phase.</title>
        <authorList>
            <person name="Zhang G."/>
        </authorList>
    </citation>
    <scope>NUCLEOTIDE SEQUENCE</scope>
    <source>
        <strain evidence="6">B10K-DU-002-49</strain>
        <tissue evidence="6">Muscle</tissue>
    </source>
</reference>
<organism evidence="6 7">
    <name type="scientific">Sula dactylatra</name>
    <name type="common">Masked booby</name>
    <dbReference type="NCBI Taxonomy" id="56068"/>
    <lineage>
        <taxon>Eukaryota</taxon>
        <taxon>Metazoa</taxon>
        <taxon>Chordata</taxon>
        <taxon>Craniata</taxon>
        <taxon>Vertebrata</taxon>
        <taxon>Euteleostomi</taxon>
        <taxon>Archelosauria</taxon>
        <taxon>Archosauria</taxon>
        <taxon>Dinosauria</taxon>
        <taxon>Saurischia</taxon>
        <taxon>Theropoda</taxon>
        <taxon>Coelurosauria</taxon>
        <taxon>Aves</taxon>
        <taxon>Neognathae</taxon>
        <taxon>Neoaves</taxon>
        <taxon>Aequornithes</taxon>
        <taxon>Suliformes</taxon>
        <taxon>Sulidae</taxon>
        <taxon>Sula</taxon>
    </lineage>
</organism>
<dbReference type="InterPro" id="IPR050185">
    <property type="entry name" value="Ub_carboxyl-term_hydrolase"/>
</dbReference>
<dbReference type="FunFam" id="3.90.70.10:FF:000048">
    <property type="entry name" value="Ubiquitin carboxyl-terminal hydrolase 31"/>
    <property type="match status" value="1"/>
</dbReference>
<feature type="region of interest" description="Disordered" evidence="4">
    <location>
        <begin position="618"/>
        <end position="639"/>
    </location>
</feature>
<evidence type="ECO:0000259" key="5">
    <source>
        <dbReference type="PROSITE" id="PS50235"/>
    </source>
</evidence>
<comment type="catalytic activity">
    <reaction evidence="1">
        <text>Thiol-dependent hydrolysis of ester, thioester, amide, peptide and isopeptide bonds formed by the C-terminal Gly of ubiquitin (a 76-residue protein attached to proteins as an intracellular targeting signal).</text>
        <dbReference type="EC" id="3.4.19.12"/>
    </reaction>
</comment>